<evidence type="ECO:0000313" key="9">
    <source>
        <dbReference type="Proteomes" id="UP001056539"/>
    </source>
</evidence>
<keyword evidence="5" id="KW-0249">Electron transport</keyword>
<sequence length="191" mass="20863">MSFLKKLYPLVLIATVMGGLLAFTYGSLKPFLDASDVREFERSLRELYPDFSRYETKTLDGKTFYELYSNDEMVAKVFRTSAIGYGGLVEILTAITNGVVARVVVMSMPGETPGLGTKAKNPAWLAQFLGKKREEIPTSKADFKAKGYDAVSGATFSSLAVTRAIHEALSLYERKEGDSTTSATSQEAGGR</sequence>
<feature type="domain" description="FMN-binding" evidence="7">
    <location>
        <begin position="84"/>
        <end position="172"/>
    </location>
</feature>
<keyword evidence="1" id="KW-0813">Transport</keyword>
<dbReference type="AlphaFoldDB" id="A0AAX3BEM5"/>
<name>A0AAX3BEM5_9SPIR</name>
<keyword evidence="2" id="KW-0597">Phosphoprotein</keyword>
<keyword evidence="9" id="KW-1185">Reference proteome</keyword>
<evidence type="ECO:0000256" key="5">
    <source>
        <dbReference type="ARBA" id="ARBA00022982"/>
    </source>
</evidence>
<evidence type="ECO:0000256" key="1">
    <source>
        <dbReference type="ARBA" id="ARBA00022448"/>
    </source>
</evidence>
<proteinExistence type="predicted"/>
<keyword evidence="4" id="KW-0288">FMN</keyword>
<evidence type="ECO:0000259" key="7">
    <source>
        <dbReference type="SMART" id="SM00900"/>
    </source>
</evidence>
<dbReference type="GO" id="GO:0022900">
    <property type="term" value="P:electron transport chain"/>
    <property type="evidence" value="ECO:0007669"/>
    <property type="project" value="InterPro"/>
</dbReference>
<dbReference type="InterPro" id="IPR010209">
    <property type="entry name" value="Ion_transpt_RnfG/RsxG"/>
</dbReference>
<keyword evidence="3" id="KW-0285">Flavoprotein</keyword>
<dbReference type="RefSeq" id="WP_271435921.1">
    <property type="nucleotide sequence ID" value="NZ_CP073355.1"/>
</dbReference>
<dbReference type="PANTHER" id="PTHR36118:SF1">
    <property type="entry name" value="ION-TRANSLOCATING OXIDOREDUCTASE COMPLEX SUBUNIT G"/>
    <property type="match status" value="1"/>
</dbReference>
<dbReference type="GO" id="GO:0010181">
    <property type="term" value="F:FMN binding"/>
    <property type="evidence" value="ECO:0007669"/>
    <property type="project" value="InterPro"/>
</dbReference>
<evidence type="ECO:0000256" key="2">
    <source>
        <dbReference type="ARBA" id="ARBA00022553"/>
    </source>
</evidence>
<reference evidence="8" key="1">
    <citation type="submission" date="2021-04" db="EMBL/GenBank/DDBJ databases">
        <authorList>
            <person name="Postec A."/>
        </authorList>
    </citation>
    <scope>NUCLEOTIDE SEQUENCE</scope>
    <source>
        <strain evidence="8">F1F22</strain>
    </source>
</reference>
<keyword evidence="6" id="KW-0472">Membrane</keyword>
<dbReference type="KEGG" id="taqu:KDW03_03025"/>
<dbReference type="InterPro" id="IPR007329">
    <property type="entry name" value="FMN-bd"/>
</dbReference>
<dbReference type="GO" id="GO:0009055">
    <property type="term" value="F:electron transfer activity"/>
    <property type="evidence" value="ECO:0007669"/>
    <property type="project" value="InterPro"/>
</dbReference>
<keyword evidence="6" id="KW-1133">Transmembrane helix</keyword>
<dbReference type="PANTHER" id="PTHR36118">
    <property type="entry name" value="ION-TRANSLOCATING OXIDOREDUCTASE COMPLEX SUBUNIT G"/>
    <property type="match status" value="1"/>
</dbReference>
<evidence type="ECO:0000256" key="6">
    <source>
        <dbReference type="SAM" id="Phobius"/>
    </source>
</evidence>
<keyword evidence="6" id="KW-0812">Transmembrane</keyword>
<evidence type="ECO:0000256" key="3">
    <source>
        <dbReference type="ARBA" id="ARBA00022630"/>
    </source>
</evidence>
<feature type="transmembrane region" description="Helical" evidence="6">
    <location>
        <begin position="7"/>
        <end position="28"/>
    </location>
</feature>
<gene>
    <name evidence="8" type="ORF">KDW03_03025</name>
</gene>
<evidence type="ECO:0000313" key="8">
    <source>
        <dbReference type="EMBL" id="URA10792.1"/>
    </source>
</evidence>
<dbReference type="Pfam" id="PF04205">
    <property type="entry name" value="FMN_bind"/>
    <property type="match status" value="1"/>
</dbReference>
<dbReference type="EMBL" id="CP073355">
    <property type="protein sequence ID" value="URA10792.1"/>
    <property type="molecule type" value="Genomic_DNA"/>
</dbReference>
<evidence type="ECO:0000256" key="4">
    <source>
        <dbReference type="ARBA" id="ARBA00022643"/>
    </source>
</evidence>
<protein>
    <submittedName>
        <fullName evidence="8">FMN-binding protein</fullName>
    </submittedName>
</protein>
<accession>A0AAX3BEM5</accession>
<dbReference type="Proteomes" id="UP001056539">
    <property type="component" value="Chromosome"/>
</dbReference>
<dbReference type="GO" id="GO:0005886">
    <property type="term" value="C:plasma membrane"/>
    <property type="evidence" value="ECO:0007669"/>
    <property type="project" value="InterPro"/>
</dbReference>
<dbReference type="SMART" id="SM00900">
    <property type="entry name" value="FMN_bind"/>
    <property type="match status" value="1"/>
</dbReference>
<reference evidence="8" key="2">
    <citation type="submission" date="2022-06" db="EMBL/GenBank/DDBJ databases">
        <title>Thermospira aquatica gen. nov., sp. nov.</title>
        <authorList>
            <person name="Ben Ali Gam Z."/>
            <person name="Labat M."/>
        </authorList>
    </citation>
    <scope>NUCLEOTIDE SEQUENCE</scope>
    <source>
        <strain evidence="8">F1F22</strain>
    </source>
</reference>
<organism evidence="8 9">
    <name type="scientific">Thermospira aquatica</name>
    <dbReference type="NCBI Taxonomy" id="2828656"/>
    <lineage>
        <taxon>Bacteria</taxon>
        <taxon>Pseudomonadati</taxon>
        <taxon>Spirochaetota</taxon>
        <taxon>Spirochaetia</taxon>
        <taxon>Brevinematales</taxon>
        <taxon>Thermospiraceae</taxon>
        <taxon>Thermospira</taxon>
    </lineage>
</organism>